<gene>
    <name evidence="2" type="ORF">QE408_003085</name>
</gene>
<dbReference type="EMBL" id="JAUTBL010000002">
    <property type="protein sequence ID" value="MDQ1185942.1"/>
    <property type="molecule type" value="Genomic_DNA"/>
</dbReference>
<feature type="region of interest" description="Disordered" evidence="1">
    <location>
        <begin position="130"/>
        <end position="159"/>
    </location>
</feature>
<reference evidence="2 3" key="1">
    <citation type="submission" date="2023-07" db="EMBL/GenBank/DDBJ databases">
        <title>Functional and genomic diversity of the sorghum phyllosphere microbiome.</title>
        <authorList>
            <person name="Shade A."/>
        </authorList>
    </citation>
    <scope>NUCLEOTIDE SEQUENCE [LARGE SCALE GENOMIC DNA]</scope>
    <source>
        <strain evidence="2 3">SORGH_AS_1126</strain>
    </source>
</reference>
<dbReference type="RefSeq" id="WP_306932566.1">
    <property type="nucleotide sequence ID" value="NZ_JAUTBL010000002.1"/>
</dbReference>
<evidence type="ECO:0008006" key="4">
    <source>
        <dbReference type="Google" id="ProtNLM"/>
    </source>
</evidence>
<organism evidence="2 3">
    <name type="scientific">Agrobacterium larrymoorei</name>
    <dbReference type="NCBI Taxonomy" id="160699"/>
    <lineage>
        <taxon>Bacteria</taxon>
        <taxon>Pseudomonadati</taxon>
        <taxon>Pseudomonadota</taxon>
        <taxon>Alphaproteobacteria</taxon>
        <taxon>Hyphomicrobiales</taxon>
        <taxon>Rhizobiaceae</taxon>
        <taxon>Rhizobium/Agrobacterium group</taxon>
        <taxon>Agrobacterium</taxon>
    </lineage>
</organism>
<name>A0ABU0ULU8_9HYPH</name>
<evidence type="ECO:0000256" key="1">
    <source>
        <dbReference type="SAM" id="MobiDB-lite"/>
    </source>
</evidence>
<dbReference type="SUPFAM" id="SSF55729">
    <property type="entry name" value="Acyl-CoA N-acyltransferases (Nat)"/>
    <property type="match status" value="1"/>
</dbReference>
<evidence type="ECO:0000313" key="3">
    <source>
        <dbReference type="Proteomes" id="UP001224781"/>
    </source>
</evidence>
<protein>
    <recommendedName>
        <fullName evidence="4">GNAT family N-acetyltransferase</fullName>
    </recommendedName>
</protein>
<dbReference type="InterPro" id="IPR016181">
    <property type="entry name" value="Acyl_CoA_acyltransferase"/>
</dbReference>
<accession>A0ABU0ULU8</accession>
<evidence type="ECO:0000313" key="2">
    <source>
        <dbReference type="EMBL" id="MDQ1185942.1"/>
    </source>
</evidence>
<comment type="caution">
    <text evidence="2">The sequence shown here is derived from an EMBL/GenBank/DDBJ whole genome shotgun (WGS) entry which is preliminary data.</text>
</comment>
<sequence length="159" mass="17270">MSYRLDSPATLFDVAELCGATTRIHWAVAREMWRTGETFAMRDDDKLLGVFGLYPIEEGAEAWFDIRPEGAPFMLRLIRDIRLTLASRSYPEIVVICHTEAGRRIAAASGFQLFSEGDLTYGRYVRRGQQGEQTSAGTAEAGSGGAAAPDACGSRASTG</sequence>
<feature type="compositionally biased region" description="Low complexity" evidence="1">
    <location>
        <begin position="135"/>
        <end position="159"/>
    </location>
</feature>
<proteinExistence type="predicted"/>
<keyword evidence="3" id="KW-1185">Reference proteome</keyword>
<dbReference type="Proteomes" id="UP001224781">
    <property type="component" value="Unassembled WGS sequence"/>
</dbReference>